<evidence type="ECO:0000259" key="3">
    <source>
        <dbReference type="Pfam" id="PF00501"/>
    </source>
</evidence>
<gene>
    <name evidence="5" type="ORF">GOMPHAMPRED_000919</name>
</gene>
<dbReference type="Pfam" id="PF07993">
    <property type="entry name" value="NAD_binding_4"/>
    <property type="match status" value="1"/>
</dbReference>
<accession>A0A8H3IF29</accession>
<dbReference type="EMBL" id="CAJPDQ010000011">
    <property type="protein sequence ID" value="CAF9916178.1"/>
    <property type="molecule type" value="Genomic_DNA"/>
</dbReference>
<evidence type="ECO:0000256" key="2">
    <source>
        <dbReference type="ARBA" id="ARBA00022553"/>
    </source>
</evidence>
<dbReference type="InterPro" id="IPR013120">
    <property type="entry name" value="FAR_NAD-bd"/>
</dbReference>
<comment type="caution">
    <text evidence="5">The sequence shown here is derived from an EMBL/GenBank/DDBJ whole genome shotgun (WGS) entry which is preliminary data.</text>
</comment>
<proteinExistence type="predicted"/>
<dbReference type="SUPFAM" id="SSF51735">
    <property type="entry name" value="NAD(P)-binding Rossmann-fold domains"/>
    <property type="match status" value="1"/>
</dbReference>
<dbReference type="AlphaFoldDB" id="A0A8H3IF29"/>
<evidence type="ECO:0000256" key="1">
    <source>
        <dbReference type="ARBA" id="ARBA00022450"/>
    </source>
</evidence>
<organism evidence="5 6">
    <name type="scientific">Gomphillus americanus</name>
    <dbReference type="NCBI Taxonomy" id="1940652"/>
    <lineage>
        <taxon>Eukaryota</taxon>
        <taxon>Fungi</taxon>
        <taxon>Dikarya</taxon>
        <taxon>Ascomycota</taxon>
        <taxon>Pezizomycotina</taxon>
        <taxon>Lecanoromycetes</taxon>
        <taxon>OSLEUM clade</taxon>
        <taxon>Ostropomycetidae</taxon>
        <taxon>Ostropales</taxon>
        <taxon>Graphidaceae</taxon>
        <taxon>Gomphilloideae</taxon>
        <taxon>Gomphillus</taxon>
    </lineage>
</organism>
<dbReference type="InterPro" id="IPR036736">
    <property type="entry name" value="ACP-like_sf"/>
</dbReference>
<name>A0A8H3IF29_9LECA</name>
<dbReference type="PANTHER" id="PTHR43439:SF2">
    <property type="entry name" value="ENZYME, PUTATIVE (JCVI)-RELATED"/>
    <property type="match status" value="1"/>
</dbReference>
<protein>
    <submittedName>
        <fullName evidence="5">Uncharacterized protein</fullName>
    </submittedName>
</protein>
<dbReference type="InterPro" id="IPR051414">
    <property type="entry name" value="Adenylate-forming_Reductase"/>
</dbReference>
<evidence type="ECO:0000313" key="6">
    <source>
        <dbReference type="Proteomes" id="UP000664169"/>
    </source>
</evidence>
<dbReference type="PANTHER" id="PTHR43439">
    <property type="entry name" value="PHENYLACETATE-COENZYME A LIGASE"/>
    <property type="match status" value="1"/>
</dbReference>
<feature type="domain" description="Thioester reductase (TE)" evidence="4">
    <location>
        <begin position="669"/>
        <end position="906"/>
    </location>
</feature>
<dbReference type="InterPro" id="IPR042099">
    <property type="entry name" value="ANL_N_sf"/>
</dbReference>
<dbReference type="Proteomes" id="UP000664169">
    <property type="component" value="Unassembled WGS sequence"/>
</dbReference>
<dbReference type="Gene3D" id="1.10.1200.10">
    <property type="entry name" value="ACP-like"/>
    <property type="match status" value="1"/>
</dbReference>
<keyword evidence="1" id="KW-0596">Phosphopantetheine</keyword>
<evidence type="ECO:0000259" key="4">
    <source>
        <dbReference type="Pfam" id="PF07993"/>
    </source>
</evidence>
<dbReference type="Pfam" id="PF00501">
    <property type="entry name" value="AMP-binding"/>
    <property type="match status" value="1"/>
</dbReference>
<dbReference type="InterPro" id="IPR020845">
    <property type="entry name" value="AMP-binding_CS"/>
</dbReference>
<keyword evidence="6" id="KW-1185">Reference proteome</keyword>
<evidence type="ECO:0000313" key="5">
    <source>
        <dbReference type="EMBL" id="CAF9916178.1"/>
    </source>
</evidence>
<dbReference type="InterPro" id="IPR000873">
    <property type="entry name" value="AMP-dep_synth/lig_dom"/>
</dbReference>
<dbReference type="Gene3D" id="3.40.50.12780">
    <property type="entry name" value="N-terminal domain of ligase-like"/>
    <property type="match status" value="1"/>
</dbReference>
<dbReference type="OrthoDB" id="429813at2759"/>
<keyword evidence="2" id="KW-0597">Phosphoprotein</keyword>
<dbReference type="Gene3D" id="3.40.50.720">
    <property type="entry name" value="NAD(P)-binding Rossmann-like Domain"/>
    <property type="match status" value="1"/>
</dbReference>
<sequence length="1036" mass="113816">MTQAPHELYGHRTLTHIIDEIAQNNPQEKFGIIPSSNSFSTPPKDITYGILAAAINRAAWWLEKTLGKPSERTIIAWIGPQDLRYPILCFAADKVGYGMLLPSPRNSVAFHTHIFKTANCCLLIRDAEYSFDHVTAASPHIKDIAGPGLDFFLSDEPVKEYKYVETDKSFRQPFVIIHSSGSTGMPKCITWTHASLATMDRQHLLATTGHTVGQLEKFPSGNAFVGFPLFHAAGILLALGWGIFYQHTIVFPPTGQLKALTVMDALAHLRIDTVAVPPSILEELTTIPGGLDQLKNVREALYGGGPLSEDRAKMIAKVCDVYSVIGTSESVAFPITAHGVEDVGYLSFPPKLKGLDFRDQGNGLFELVFIRDPETDEYHGTWETYPDLQEYSTKDLYSKHPTKEGLFRYEGRNDDVLVLSNGEKVVTLPLEGILKGAPGVSEAIVLGQGHFEIAALLELTEEAQNLSKEDFLKSIDPAIKAGNKLMPKFAKLSVENIMVTKPEKPLVKTAKGTAVRSQCLKLYADEIEDLYTASAAVDASKFPLLSTDDISTTTTSLITIYEGIVDFQVDANTDVFVLGFDSLGVMTAVRKIKAIIAAEKPEVAQLVTPSLLYSNPTIKQLAESLHNLSLGAKVDDRSHAVKVFDKFIDGIPNTKLTIPASPEKINVVLTGSTGSLGAYLIDTLIASPMVAHVFALNRAADGKAKQTQSNTTRKLGVDFSKVTFLQASMGEKNLGLKQEDYDIITSSAHCIIHNQWQVDFNLSLPSFEPHIAGLRNLIDLSITSELHPYIIFTSTISGVGSYFHIYPDEKFIPEAVFDNLGVSLPMGYAIGKQIGEKMLDVASKRTGLRTCVARIGQVSGPAEKLGGTWNKQEWLPSLVVSSAYLKKLPAQMACIDWIPVDILAEVLVDVSLHDTAEVTPYEKSAVYNLANKNIVEWEDMVPTILPYMPADIKTVSMEEWVKALQQSAQQQEVNTAANPAVKLVEFFSGTAEQVEMGKQMIIENAAKHSSTMRSLVPVKSEWMSYWMEGWGLHKQK</sequence>
<dbReference type="SUPFAM" id="SSF56801">
    <property type="entry name" value="Acetyl-CoA synthetase-like"/>
    <property type="match status" value="1"/>
</dbReference>
<dbReference type="PROSITE" id="PS00455">
    <property type="entry name" value="AMP_BINDING"/>
    <property type="match status" value="1"/>
</dbReference>
<dbReference type="InterPro" id="IPR036291">
    <property type="entry name" value="NAD(P)-bd_dom_sf"/>
</dbReference>
<feature type="domain" description="AMP-dependent synthetase/ligase" evidence="3">
    <location>
        <begin position="43"/>
        <end position="334"/>
    </location>
</feature>
<dbReference type="Pfam" id="PF23562">
    <property type="entry name" value="AMP-binding_C_3"/>
    <property type="match status" value="1"/>
</dbReference>
<reference evidence="5" key="1">
    <citation type="submission" date="2021-03" db="EMBL/GenBank/DDBJ databases">
        <authorList>
            <person name="Tagirdzhanova G."/>
        </authorList>
    </citation>
    <scope>NUCLEOTIDE SEQUENCE</scope>
</reference>